<gene>
    <name evidence="1" type="primary">thiS</name>
    <name evidence="1" type="ORF">Q9291_01285</name>
</gene>
<dbReference type="RefSeq" id="WP_306388170.1">
    <property type="nucleotide sequence ID" value="NZ_JAVCAP010000001.1"/>
</dbReference>
<dbReference type="Proteomes" id="UP001225906">
    <property type="component" value="Unassembled WGS sequence"/>
</dbReference>
<dbReference type="CDD" id="cd00565">
    <property type="entry name" value="Ubl_ThiS"/>
    <property type="match status" value="1"/>
</dbReference>
<reference evidence="2" key="1">
    <citation type="journal article" date="2019" name="Int. J. Syst. Evol. Microbiol.">
        <title>The Global Catalogue of Microorganisms (GCM) 10K type strain sequencing project: providing services to taxonomists for standard genome sequencing and annotation.</title>
        <authorList>
            <consortium name="The Broad Institute Genomics Platform"/>
            <consortium name="The Broad Institute Genome Sequencing Center for Infectious Disease"/>
            <person name="Wu L."/>
            <person name="Ma J."/>
        </authorList>
    </citation>
    <scope>NUCLEOTIDE SEQUENCE [LARGE SCALE GENOMIC DNA]</scope>
    <source>
        <strain evidence="2">VKM B-3159</strain>
    </source>
</reference>
<dbReference type="PANTHER" id="PTHR34472">
    <property type="entry name" value="SULFUR CARRIER PROTEIN THIS"/>
    <property type="match status" value="1"/>
</dbReference>
<proteinExistence type="predicted"/>
<evidence type="ECO:0000313" key="1">
    <source>
        <dbReference type="EMBL" id="MDP8566470.1"/>
    </source>
</evidence>
<dbReference type="InterPro" id="IPR016155">
    <property type="entry name" value="Mopterin_synth/thiamin_S_b"/>
</dbReference>
<keyword evidence="2" id="KW-1185">Reference proteome</keyword>
<dbReference type="SUPFAM" id="SSF54285">
    <property type="entry name" value="MoaD/ThiS"/>
    <property type="match status" value="1"/>
</dbReference>
<organism evidence="1 2">
    <name type="scientific">Methylophilus aquaticus</name>
    <dbReference type="NCBI Taxonomy" id="1971610"/>
    <lineage>
        <taxon>Bacteria</taxon>
        <taxon>Pseudomonadati</taxon>
        <taxon>Pseudomonadota</taxon>
        <taxon>Betaproteobacteria</taxon>
        <taxon>Nitrosomonadales</taxon>
        <taxon>Methylophilaceae</taxon>
        <taxon>Methylophilus</taxon>
    </lineage>
</organism>
<dbReference type="InterPro" id="IPR003749">
    <property type="entry name" value="ThiS/MoaD-like"/>
</dbReference>
<dbReference type="EMBL" id="JAVCAP010000001">
    <property type="protein sequence ID" value="MDP8566470.1"/>
    <property type="molecule type" value="Genomic_DNA"/>
</dbReference>
<dbReference type="PANTHER" id="PTHR34472:SF1">
    <property type="entry name" value="SULFUR CARRIER PROTEIN THIS"/>
    <property type="match status" value="1"/>
</dbReference>
<protein>
    <submittedName>
        <fullName evidence="1">Sulfur carrier protein ThiS</fullName>
    </submittedName>
</protein>
<evidence type="ECO:0000313" key="2">
    <source>
        <dbReference type="Proteomes" id="UP001225906"/>
    </source>
</evidence>
<sequence length="67" mass="7275">MQIFVNGKKIQLPVDGLSVMGLVVHMQLVGKRIAIERNGDILPRSQFDQVFLRDGDKLEIVGAVGGG</sequence>
<dbReference type="Gene3D" id="3.10.20.30">
    <property type="match status" value="1"/>
</dbReference>
<dbReference type="Pfam" id="PF02597">
    <property type="entry name" value="ThiS"/>
    <property type="match status" value="1"/>
</dbReference>
<dbReference type="NCBIfam" id="TIGR01683">
    <property type="entry name" value="thiS"/>
    <property type="match status" value="1"/>
</dbReference>
<accession>A0ABT9JQS6</accession>
<name>A0ABT9JQS6_9PROT</name>
<dbReference type="InterPro" id="IPR012675">
    <property type="entry name" value="Beta-grasp_dom_sf"/>
</dbReference>
<dbReference type="InterPro" id="IPR010035">
    <property type="entry name" value="Thi_S"/>
</dbReference>
<comment type="caution">
    <text evidence="1">The sequence shown here is derived from an EMBL/GenBank/DDBJ whole genome shotgun (WGS) entry which is preliminary data.</text>
</comment>